<dbReference type="AlphaFoldDB" id="A0AAV9V9Q8"/>
<comment type="catalytic activity">
    <reaction evidence="4">
        <text>L-glutamate + NAD(+) + H2O = 2-oxoglutarate + NH4(+) + NADH + H(+)</text>
        <dbReference type="Rhea" id="RHEA:15133"/>
        <dbReference type="ChEBI" id="CHEBI:15377"/>
        <dbReference type="ChEBI" id="CHEBI:15378"/>
        <dbReference type="ChEBI" id="CHEBI:16810"/>
        <dbReference type="ChEBI" id="CHEBI:28938"/>
        <dbReference type="ChEBI" id="CHEBI:29985"/>
        <dbReference type="ChEBI" id="CHEBI:57540"/>
        <dbReference type="ChEBI" id="CHEBI:57945"/>
        <dbReference type="EC" id="1.4.1.2"/>
    </reaction>
</comment>
<dbReference type="PANTHER" id="PTHR11606">
    <property type="entry name" value="GLUTAMATE DEHYDROGENASE"/>
    <property type="match status" value="1"/>
</dbReference>
<dbReference type="GO" id="GO:0005739">
    <property type="term" value="C:mitochondrion"/>
    <property type="evidence" value="ECO:0007669"/>
    <property type="project" value="UniProtKB-UniRule"/>
</dbReference>
<keyword evidence="8" id="KW-1185">Reference proteome</keyword>
<dbReference type="Pfam" id="PF23152">
    <property type="entry name" value="GDH_2nd"/>
    <property type="match status" value="1"/>
</dbReference>
<dbReference type="PIRSF" id="PIRSF000184">
    <property type="entry name" value="GDH_NAD"/>
    <property type="match status" value="1"/>
</dbReference>
<evidence type="ECO:0000256" key="5">
    <source>
        <dbReference type="SAM" id="MobiDB-lite"/>
    </source>
</evidence>
<keyword evidence="3 4" id="KW-0520">NAD</keyword>
<dbReference type="InterPro" id="IPR006096">
    <property type="entry name" value="Glu/Leu/Phe/Val/Trp_DH_C"/>
</dbReference>
<dbReference type="SUPFAM" id="SSF51735">
    <property type="entry name" value="NAD(P)-binding Rossmann-fold domains"/>
    <property type="match status" value="1"/>
</dbReference>
<evidence type="ECO:0000313" key="7">
    <source>
        <dbReference type="EMBL" id="KAK6358755.1"/>
    </source>
</evidence>
<feature type="domain" description="Glutamate/phenylalanine/leucine/valine/L-tryptophan dehydrogenase C-terminal" evidence="6">
    <location>
        <begin position="682"/>
        <end position="946"/>
    </location>
</feature>
<dbReference type="GO" id="GO:0006538">
    <property type="term" value="P:L-glutamate catabolic process"/>
    <property type="evidence" value="ECO:0007669"/>
    <property type="project" value="UniProtKB-UniRule"/>
</dbReference>
<dbReference type="PANTHER" id="PTHR11606:SF24">
    <property type="entry name" value="NAD-SPECIFIC GLUTAMATE DEHYDROGENASE"/>
    <property type="match status" value="1"/>
</dbReference>
<dbReference type="InterPro" id="IPR055480">
    <property type="entry name" value="NAD-GDH_N"/>
</dbReference>
<comment type="caution">
    <text evidence="7">The sequence shown here is derived from an EMBL/GenBank/DDBJ whole genome shotgun (WGS) entry which is preliminary data.</text>
</comment>
<name>A0AAV9V9Q8_9PEZI</name>
<evidence type="ECO:0000259" key="6">
    <source>
        <dbReference type="SMART" id="SM00839"/>
    </source>
</evidence>
<evidence type="ECO:0000256" key="1">
    <source>
        <dbReference type="ARBA" id="ARBA00006382"/>
    </source>
</evidence>
<evidence type="ECO:0000256" key="2">
    <source>
        <dbReference type="ARBA" id="ARBA00023002"/>
    </source>
</evidence>
<dbReference type="InterPro" id="IPR056365">
    <property type="entry name" value="NAD-GDH_2nd"/>
</dbReference>
<dbReference type="GO" id="GO:0004352">
    <property type="term" value="F:glutamate dehydrogenase (NAD+) activity"/>
    <property type="evidence" value="ECO:0007669"/>
    <property type="project" value="UniProtKB-UniRule"/>
</dbReference>
<dbReference type="SUPFAM" id="SSF53223">
    <property type="entry name" value="Aminoacid dehydrogenase-like, N-terminal domain"/>
    <property type="match status" value="1"/>
</dbReference>
<dbReference type="SMART" id="SM00839">
    <property type="entry name" value="ELFV_dehydrog"/>
    <property type="match status" value="1"/>
</dbReference>
<keyword evidence="2 4" id="KW-0560">Oxidoreductase</keyword>
<evidence type="ECO:0000256" key="3">
    <source>
        <dbReference type="ARBA" id="ARBA00023027"/>
    </source>
</evidence>
<gene>
    <name evidence="7" type="primary">GDH2</name>
    <name evidence="7" type="ORF">TWF730_008074</name>
</gene>
<feature type="region of interest" description="Disordered" evidence="5">
    <location>
        <begin position="1"/>
        <end position="33"/>
    </location>
</feature>
<protein>
    <recommendedName>
        <fullName evidence="4">NAD-specific glutamate dehydrogenase</fullName>
        <ecNumber evidence="4">1.4.1.2</ecNumber>
    </recommendedName>
</protein>
<evidence type="ECO:0000313" key="8">
    <source>
        <dbReference type="Proteomes" id="UP001373714"/>
    </source>
</evidence>
<proteinExistence type="inferred from homology"/>
<reference evidence="7 8" key="1">
    <citation type="submission" date="2019-10" db="EMBL/GenBank/DDBJ databases">
        <authorList>
            <person name="Palmer J.M."/>
        </authorList>
    </citation>
    <scope>NUCLEOTIDE SEQUENCE [LARGE SCALE GENOMIC DNA]</scope>
    <source>
        <strain evidence="7 8">TWF730</strain>
    </source>
</reference>
<organism evidence="7 8">
    <name type="scientific">Orbilia blumenaviensis</name>
    <dbReference type="NCBI Taxonomy" id="1796055"/>
    <lineage>
        <taxon>Eukaryota</taxon>
        <taxon>Fungi</taxon>
        <taxon>Dikarya</taxon>
        <taxon>Ascomycota</taxon>
        <taxon>Pezizomycotina</taxon>
        <taxon>Orbiliomycetes</taxon>
        <taxon>Orbiliales</taxon>
        <taxon>Orbiliaceae</taxon>
        <taxon>Orbilia</taxon>
    </lineage>
</organism>
<dbReference type="EC" id="1.4.1.2" evidence="4"/>
<accession>A0AAV9V9Q8</accession>
<comment type="function">
    <text evidence="4">NAD(+)-dependent glutamate dehydrogenase which degrades glutamate to ammonia and alpha-ketoglutarate.</text>
</comment>
<dbReference type="EMBL" id="JAVHNS010000004">
    <property type="protein sequence ID" value="KAK6358755.1"/>
    <property type="molecule type" value="Genomic_DNA"/>
</dbReference>
<dbReference type="InterPro" id="IPR036291">
    <property type="entry name" value="NAD(P)-bd_dom_sf"/>
</dbReference>
<dbReference type="InterPro" id="IPR046346">
    <property type="entry name" value="Aminoacid_DH-like_N_sf"/>
</dbReference>
<dbReference type="Pfam" id="PF23147">
    <property type="entry name" value="GDH2_N"/>
    <property type="match status" value="1"/>
</dbReference>
<dbReference type="Proteomes" id="UP001373714">
    <property type="component" value="Unassembled WGS sequence"/>
</dbReference>
<dbReference type="InterPro" id="IPR016210">
    <property type="entry name" value="NAD-GDH_euk"/>
</dbReference>
<dbReference type="Gene3D" id="3.40.50.720">
    <property type="entry name" value="NAD(P)-binding Rossmann-like Domain"/>
    <property type="match status" value="1"/>
</dbReference>
<dbReference type="FunFam" id="3.40.50.720:FF:000429">
    <property type="entry name" value="NAD-specific glutamate dehydrogenase"/>
    <property type="match status" value="1"/>
</dbReference>
<comment type="similarity">
    <text evidence="1 4">Belongs to the Glu/Leu/Phe/Val dehydrogenases family.</text>
</comment>
<evidence type="ECO:0000256" key="4">
    <source>
        <dbReference type="PIRNR" id="PIRNR000184"/>
    </source>
</evidence>
<dbReference type="Pfam" id="PF00208">
    <property type="entry name" value="ELFV_dehydrog"/>
    <property type="match status" value="1"/>
</dbReference>
<sequence>MAAHRNFLPPTLTSKDESRHPSPSPFHLSIPGGTTRRIITDTSSGYVAPKFEGKEQQMEAVIGTIEASGFIPAAFIDDEVEWFYTKLGIDDMYFKSESVETIANHILALYAGKVAAFSRADKRLEIRLDREGTDHAVYIDTSRPGVSVEEGPRYETRIDEKYLNDSHPGKAYRVETFRSVESLGGDSNAQLRCYFVYQCQFEETQPNENETDITKIADKMFLEKASENTKQLYGDIVQAVVERTGPVIEMFEVQGTREKRLIIGYRQRSAKGLFSAMSDLYHYYGVTSARKYVEQFSNGVTVMSLYLMPTGSGPAAKHPPIEASIHQIMKEVSLLYCIPQNNFQKHFIRGDLSLQETIYAHCVSIFITHFLNRLGNEYSSLLSLLDSNNTAHIEVLTKIKRRLRQETFTAEYITEIISEYPQLVRPLYLQFANTHYVQTRGETDDFIPTLSYQRLRQDPVLKPEEIVNHIRTTVANDHQATVMESFQLFNQHVLKTNFYTPTKVALSFRFNPAFLPSIEYPQPLYGMFLVIGSEFRGFHLRFRDIARGGIRIVKSRNREAYAINVRSMFDENYNLANTQQRKNKDIPEGGSKGVVLLDYNSQDKATQAFQKYIDSVLDLLLPPTSPGIKDPIVDLHGKPEILFMGPDENTASLVNWATEHARIRGAPWWKSFFTGKSPRLGGIPHDEYGMTSLSVREYVLGIYRKLKIDPSLVRKMQTGGPDGDLGSNEILLSNEKYVAIVDGSGVLVDPNGLDRDELIRLAKKRVMISEFDITKLSKQGYRVLVDESKIKLPSGEYVPNGTIFRNTFHLKDIGVDIFTPCGGRPEAIESGNVGQLIDEDGKSKIPYIVEGANLFISQDAKIRLEKAGAILFKDASANKGGVTSSSLEVLASLSFDDAGFVENMCVKEDGSRPEFYGEYVKEVQNIIKNNARLEFEAIWAEHERTGRPRSLISDDLSYAITNLDEELQKTSLWADVELRKNVLGAALPGLLVKKLGLETLVKRVPEGYLKAIFGSYLASRFVYRCGPSASPLAFYSFMTTLTKNIHENGSSALNGI</sequence>